<dbReference type="Pfam" id="PF12796">
    <property type="entry name" value="Ank_2"/>
    <property type="match status" value="7"/>
</dbReference>
<feature type="repeat" description="ANK" evidence="3">
    <location>
        <begin position="939"/>
        <end position="971"/>
    </location>
</feature>
<evidence type="ECO:0000256" key="2">
    <source>
        <dbReference type="ARBA" id="ARBA00023043"/>
    </source>
</evidence>
<feature type="repeat" description="ANK" evidence="3">
    <location>
        <begin position="711"/>
        <end position="743"/>
    </location>
</feature>
<feature type="repeat" description="ANK" evidence="3">
    <location>
        <begin position="505"/>
        <end position="537"/>
    </location>
</feature>
<dbReference type="PRINTS" id="PR01415">
    <property type="entry name" value="ANKYRIN"/>
</dbReference>
<feature type="repeat" description="ANK" evidence="3">
    <location>
        <begin position="336"/>
        <end position="369"/>
    </location>
</feature>
<dbReference type="Pfam" id="PF00023">
    <property type="entry name" value="Ank"/>
    <property type="match status" value="1"/>
</dbReference>
<feature type="repeat" description="ANK" evidence="3">
    <location>
        <begin position="870"/>
        <end position="902"/>
    </location>
</feature>
<accession>A0A6J1Q118</accession>
<organism evidence="4 5">
    <name type="scientific">Temnothorax curvispinosus</name>
    <dbReference type="NCBI Taxonomy" id="300111"/>
    <lineage>
        <taxon>Eukaryota</taxon>
        <taxon>Metazoa</taxon>
        <taxon>Ecdysozoa</taxon>
        <taxon>Arthropoda</taxon>
        <taxon>Hexapoda</taxon>
        <taxon>Insecta</taxon>
        <taxon>Pterygota</taxon>
        <taxon>Neoptera</taxon>
        <taxon>Endopterygota</taxon>
        <taxon>Hymenoptera</taxon>
        <taxon>Apocrita</taxon>
        <taxon>Aculeata</taxon>
        <taxon>Formicoidea</taxon>
        <taxon>Formicidae</taxon>
        <taxon>Myrmicinae</taxon>
        <taxon>Temnothorax</taxon>
    </lineage>
</organism>
<feature type="repeat" description="ANK" evidence="3">
    <location>
        <begin position="903"/>
        <end position="924"/>
    </location>
</feature>
<dbReference type="PROSITE" id="PS50088">
    <property type="entry name" value="ANK_REPEAT"/>
    <property type="match status" value="24"/>
</dbReference>
<feature type="repeat" description="ANK" evidence="3">
    <location>
        <begin position="270"/>
        <end position="302"/>
    </location>
</feature>
<dbReference type="SUPFAM" id="SSF48403">
    <property type="entry name" value="Ankyrin repeat"/>
    <property type="match status" value="4"/>
</dbReference>
<feature type="repeat" description="ANK" evidence="3">
    <location>
        <begin position="772"/>
        <end position="804"/>
    </location>
</feature>
<dbReference type="Gene3D" id="1.25.40.20">
    <property type="entry name" value="Ankyrin repeat-containing domain"/>
    <property type="match status" value="9"/>
</dbReference>
<feature type="repeat" description="ANK" evidence="3">
    <location>
        <begin position="406"/>
        <end position="438"/>
    </location>
</feature>
<feature type="repeat" description="ANK" evidence="3">
    <location>
        <begin position="472"/>
        <end position="504"/>
    </location>
</feature>
<dbReference type="Pfam" id="PF13857">
    <property type="entry name" value="Ank_5"/>
    <property type="match status" value="1"/>
</dbReference>
<feature type="repeat" description="ANK" evidence="3">
    <location>
        <begin position="645"/>
        <end position="677"/>
    </location>
</feature>
<dbReference type="GeneID" id="112456848"/>
<evidence type="ECO:0000313" key="4">
    <source>
        <dbReference type="Proteomes" id="UP000504618"/>
    </source>
</evidence>
<dbReference type="Pfam" id="PF13424">
    <property type="entry name" value="TPR_12"/>
    <property type="match status" value="2"/>
</dbReference>
<feature type="repeat" description="ANK" evidence="3">
    <location>
        <begin position="544"/>
        <end position="576"/>
    </location>
</feature>
<sequence>MTIKTKPNSLKEIPKLFTEIYHSIEPRIQRNNLDKLIYEISFYIFEFEISGIKWIKKFWEKLNKKVSFTSIPGKTYNITKDEYSNQLELKLSELENILTKNALNDQFIKKLPFYKSNKKLQAVVEMLVLDIMSILDSLKHNLIKQNNVLFLDANTPLLIGKCLRNHLAHDNALVNVLLFDPLIAVVLNAKKLIEENNKSKEQIDEKDIKSKKKVGELISDNSFNLTEKYSQDLDTITNQERMFAALEEGKPNNFKDCLEKGADINARSINSWTTLHFAAKGSSPKVIKLILDQSLSVNVKDINGQSPLHIAAEHGRNNIVEFFIKEGLYINDLDNSGKTPLHVAAQNGHEKTVVVLLNNKKAHTIARDKIGLSLLHYAIINNHIGVTKILLEKTENAYKMLNEMIGNLTPLHAAAQRGYLELVNFLLQNNADVNVINVDWTPLHLAASNGHLEIVNILLKHKANVNAVDKTRNNTPLHYAAKYGHEEIVKTLLKNNAIASIATATGVTPLHIAAQKGYLGIVVALLDHDVDIHDKVDICAKDQDNITPLYCAAKSGHKKISELLIERGAEINAKTNNNLTPLHTAAMNGQINIVNLLIKSKKTEVDAITDDGSTPLHLAAFIGHIDIVKSLIESKKAKVDAITVHDNTPLHLAACNGHKDIVDLLITKGAKVNAITNDGNTPLHIAAAKGHKDIVDFLIKNQANVNATAKDYDTPLHIAVKAGHKEIVEILVTKGADVNVKSDNITPLVSAIKYNQKEIVKVLISNEVEVNEEGLALLLAVRSGYTDIVEILLKNRAYVNVNDLGNAAFLHLAAGRGHKDIVNALITKGVDVDATYSNLTPLCFAAQEGYEEVVEILIARGANFNFISDEHVTPLHLATTSGHGNVVKVLLDNKANINVKNNENRTPLELAVAHGHLEVVKMLLLQDYKKIDINAKGNDDWTILHIASQRNNLEIIKYLVDKGSNVNATTAFGLKPIHIAAVEGCKDTVEFFFSKGLSINELDAANKTLLHYAALKGHLEVAKYLITQGADINAKDTDGLTPMHIAANCGYKDVIEVLLKNGAVYNAVGKFHIIPLQISKDKNVFNLLESTKKLFEAVKRNGSSDVENYIKAGAVVNAKNVNGTSLHYAAWKGYDSIVNILLQNKADPNAVDKKGFTPLHYAAKFCRLKVVKLLLSNGAVYNAVSDGKTPSDFTVDESITRLFQLLRDSFKNIKNNDSRVINDLNKIKDIDTVKSIMNARNEENKTLVVSAVHNNFSEVEQLKEVSQDGVSAQINLGLMFYNRGDYRTALCIFESVFEKRKEILGSDNPGTLDIQTYIGDVSYAQGAYQEALNTFKKIFQKQKQMLGLNDKSTLSTRSKIALVLHRQGRNKEAFNIYQEVCQKQDEILGTNHLDTLDSQFHMALVLDAQRKYEEALNIHRTVFEKRKTILSADDPSVLCIQKNIAVVLANQGELEKALTIYKDVYERKKKVLGIDHDEKKNGKSRLFIDFRRVNEVTKIDAYLSLRIFATLDKLLETSCLSMLNLKNGYWQVPLSPKSRKITAFIMLSKSLMQFTFQLNTVLGPELELNVFVCLGIIVSQTFDKYLCENIRIDLRRSVPSPTVPFHKMYGKYDSFLGGVVPWYCYDLLKDSPSLPPHLSHLHNNKPQMNLGNRRINCVQSTSKQTLTDADVSQLQAAVHSTDRCPTGLMAVLTQYIPEGERMIANRTLNKSKRNYLDWSIWPSPSSGA</sequence>
<feature type="repeat" description="ANK" evidence="3">
    <location>
        <begin position="611"/>
        <end position="633"/>
    </location>
</feature>
<feature type="repeat" description="ANK" evidence="3">
    <location>
        <begin position="1005"/>
        <end position="1037"/>
    </location>
</feature>
<feature type="repeat" description="ANK" evidence="3">
    <location>
        <begin position="1121"/>
        <end position="1153"/>
    </location>
</feature>
<keyword evidence="1" id="KW-0677">Repeat</keyword>
<proteinExistence type="predicted"/>
<dbReference type="InterPro" id="IPR043502">
    <property type="entry name" value="DNA/RNA_pol_sf"/>
</dbReference>
<feature type="repeat" description="ANK" evidence="3">
    <location>
        <begin position="1154"/>
        <end position="1186"/>
    </location>
</feature>
<dbReference type="GO" id="GO:0005737">
    <property type="term" value="C:cytoplasm"/>
    <property type="evidence" value="ECO:0007669"/>
    <property type="project" value="TreeGrafter"/>
</dbReference>
<dbReference type="Pfam" id="PF13637">
    <property type="entry name" value="Ank_4"/>
    <property type="match status" value="3"/>
</dbReference>
<dbReference type="PANTHER" id="PTHR24198:SF165">
    <property type="entry name" value="ANKYRIN REPEAT-CONTAINING PROTEIN-RELATED"/>
    <property type="match status" value="1"/>
</dbReference>
<dbReference type="InterPro" id="IPR036770">
    <property type="entry name" value="Ankyrin_rpt-contain_sf"/>
</dbReference>
<gene>
    <name evidence="5" type="primary">LOC112456848</name>
</gene>
<evidence type="ECO:0000313" key="5">
    <source>
        <dbReference type="RefSeq" id="XP_024875378.1"/>
    </source>
</evidence>
<feature type="repeat" description="ANK" evidence="3">
    <location>
        <begin position="678"/>
        <end position="710"/>
    </location>
</feature>
<dbReference type="SUPFAM" id="SSF48452">
    <property type="entry name" value="TPR-like"/>
    <property type="match status" value="2"/>
</dbReference>
<feature type="repeat" description="ANK" evidence="3">
    <location>
        <begin position="577"/>
        <end position="599"/>
    </location>
</feature>
<feature type="repeat" description="ANK" evidence="3">
    <location>
        <begin position="438"/>
        <end position="470"/>
    </location>
</feature>
<evidence type="ECO:0000256" key="3">
    <source>
        <dbReference type="PROSITE-ProRule" id="PRU00023"/>
    </source>
</evidence>
<name>A0A6J1Q118_9HYME</name>
<dbReference type="OrthoDB" id="7696926at2759"/>
<keyword evidence="2 3" id="KW-0040">ANK repeat</keyword>
<keyword evidence="4" id="KW-1185">Reference proteome</keyword>
<protein>
    <submittedName>
        <fullName evidence="5">Serine/threonine-protein phosphatase 6 regulatory ankyrin repeat subunit B-like</fullName>
    </submittedName>
</protein>
<dbReference type="SUPFAM" id="SSF56672">
    <property type="entry name" value="DNA/RNA polymerases"/>
    <property type="match status" value="1"/>
</dbReference>
<feature type="repeat" description="ANK" evidence="3">
    <location>
        <begin position="303"/>
        <end position="335"/>
    </location>
</feature>
<dbReference type="Pfam" id="PF13374">
    <property type="entry name" value="TPR_10"/>
    <property type="match status" value="1"/>
</dbReference>
<feature type="repeat" description="ANK" evidence="3">
    <location>
        <begin position="1038"/>
        <end position="1070"/>
    </location>
</feature>
<dbReference type="SMART" id="SM00248">
    <property type="entry name" value="ANK"/>
    <property type="match status" value="27"/>
</dbReference>
<evidence type="ECO:0000256" key="1">
    <source>
        <dbReference type="ARBA" id="ARBA00022737"/>
    </source>
</evidence>
<dbReference type="RefSeq" id="XP_024875378.1">
    <property type="nucleotide sequence ID" value="XM_025019610.1"/>
</dbReference>
<dbReference type="Gene3D" id="3.10.10.10">
    <property type="entry name" value="HIV Type 1 Reverse Transcriptase, subunit A, domain 1"/>
    <property type="match status" value="1"/>
</dbReference>
<feature type="repeat" description="ANK" evidence="3">
    <location>
        <begin position="805"/>
        <end position="837"/>
    </location>
</feature>
<dbReference type="Proteomes" id="UP000504618">
    <property type="component" value="Unplaced"/>
</dbReference>
<dbReference type="PROSITE" id="PS50297">
    <property type="entry name" value="ANK_REP_REGION"/>
    <property type="match status" value="22"/>
</dbReference>
<feature type="repeat" description="ANK" evidence="3">
    <location>
        <begin position="837"/>
        <end position="869"/>
    </location>
</feature>
<dbReference type="InterPro" id="IPR019734">
    <property type="entry name" value="TPR_rpt"/>
</dbReference>
<dbReference type="SMART" id="SM00028">
    <property type="entry name" value="TPR"/>
    <property type="match status" value="5"/>
</dbReference>
<dbReference type="GO" id="GO:0071897">
    <property type="term" value="P:DNA biosynthetic process"/>
    <property type="evidence" value="ECO:0007669"/>
    <property type="project" value="UniProtKB-ARBA"/>
</dbReference>
<dbReference type="Gene3D" id="1.25.40.10">
    <property type="entry name" value="Tetratricopeptide repeat domain"/>
    <property type="match status" value="2"/>
</dbReference>
<dbReference type="InterPro" id="IPR002110">
    <property type="entry name" value="Ankyrin_rpt"/>
</dbReference>
<feature type="repeat" description="ANK" evidence="3">
    <location>
        <begin position="972"/>
        <end position="1004"/>
    </location>
</feature>
<dbReference type="InterPro" id="IPR011990">
    <property type="entry name" value="TPR-like_helical_dom_sf"/>
</dbReference>
<reference evidence="5" key="1">
    <citation type="submission" date="2025-08" db="UniProtKB">
        <authorList>
            <consortium name="RefSeq"/>
        </authorList>
    </citation>
    <scope>IDENTIFICATION</scope>
    <source>
        <tissue evidence="5">Whole body</tissue>
    </source>
</reference>
<dbReference type="PANTHER" id="PTHR24198">
    <property type="entry name" value="ANKYRIN REPEAT AND PROTEIN KINASE DOMAIN-CONTAINING PROTEIN"/>
    <property type="match status" value="1"/>
</dbReference>